<name>A0ABZ1B2P9_9ACTN</name>
<feature type="transmembrane region" description="Helical" evidence="1">
    <location>
        <begin position="15"/>
        <end position="37"/>
    </location>
</feature>
<dbReference type="Proteomes" id="UP001324287">
    <property type="component" value="Chromosome"/>
</dbReference>
<keyword evidence="1" id="KW-1133">Transmembrane helix</keyword>
<proteinExistence type="predicted"/>
<keyword evidence="3" id="KW-1185">Reference proteome</keyword>
<accession>A0ABZ1B2P9</accession>
<sequence>MTPLDPGADEDGQRVVVAIIGIGVLYGLLILFGQFVAQGSSRRRPAVWWSCCSPR</sequence>
<gene>
    <name evidence="2" type="ORF">U6N30_02345</name>
</gene>
<reference evidence="2 3" key="1">
    <citation type="submission" date="2023-12" db="EMBL/GenBank/DDBJ databases">
        <title>Blastococcus brunescens sp. nov., an actonobacterium isolated from sandstone collected in sahara desert.</title>
        <authorList>
            <person name="Gtari M."/>
            <person name="Ghodhbane F."/>
        </authorList>
    </citation>
    <scope>NUCLEOTIDE SEQUENCE [LARGE SCALE GENOMIC DNA]</scope>
    <source>
        <strain evidence="2 3">BMG 8361</strain>
    </source>
</reference>
<evidence type="ECO:0000256" key="1">
    <source>
        <dbReference type="SAM" id="Phobius"/>
    </source>
</evidence>
<dbReference type="RefSeq" id="WP_324275977.1">
    <property type="nucleotide sequence ID" value="NZ_CP141261.1"/>
</dbReference>
<dbReference type="EMBL" id="CP141261">
    <property type="protein sequence ID" value="WRL64652.1"/>
    <property type="molecule type" value="Genomic_DNA"/>
</dbReference>
<evidence type="ECO:0000313" key="3">
    <source>
        <dbReference type="Proteomes" id="UP001324287"/>
    </source>
</evidence>
<evidence type="ECO:0000313" key="2">
    <source>
        <dbReference type="EMBL" id="WRL64652.1"/>
    </source>
</evidence>
<protein>
    <submittedName>
        <fullName evidence="2">Uncharacterized protein</fullName>
    </submittedName>
</protein>
<keyword evidence="1" id="KW-0472">Membrane</keyword>
<organism evidence="2 3">
    <name type="scientific">Blastococcus brunescens</name>
    <dbReference type="NCBI Taxonomy" id="1564165"/>
    <lineage>
        <taxon>Bacteria</taxon>
        <taxon>Bacillati</taxon>
        <taxon>Actinomycetota</taxon>
        <taxon>Actinomycetes</taxon>
        <taxon>Geodermatophilales</taxon>
        <taxon>Geodermatophilaceae</taxon>
        <taxon>Blastococcus</taxon>
    </lineage>
</organism>
<keyword evidence="1" id="KW-0812">Transmembrane</keyword>